<comment type="caution">
    <text evidence="2">The sequence shown here is derived from an EMBL/GenBank/DDBJ whole genome shotgun (WGS) entry which is preliminary data.</text>
</comment>
<dbReference type="PATRIC" id="fig|68223.7.peg.8152"/>
<keyword evidence="1" id="KW-1133">Transmembrane helix</keyword>
<accession>A0A0F4JCF1</accession>
<name>A0A0F4JCF1_9ACTN</name>
<dbReference type="AlphaFoldDB" id="A0A0F4JCF1"/>
<feature type="transmembrane region" description="Helical" evidence="1">
    <location>
        <begin position="70"/>
        <end position="86"/>
    </location>
</feature>
<evidence type="ECO:0000313" key="3">
    <source>
        <dbReference type="Proteomes" id="UP000033551"/>
    </source>
</evidence>
<sequence length="130" mass="13806">MFGMAWAVVDFWIDPFTVGFPKDCVRGPRGGCLTNTFTFRWASGVTLFLLVVPTLVVAIMGLVTDRWPPAVGLALGSVGGGILVLSHGGTTAHVSCAVLLFALAATALALVGGRKLGSAYRRSREDWLRQ</sequence>
<protein>
    <submittedName>
        <fullName evidence="2">Uncharacterized protein</fullName>
    </submittedName>
</protein>
<evidence type="ECO:0000313" key="2">
    <source>
        <dbReference type="EMBL" id="KJY31474.1"/>
    </source>
</evidence>
<dbReference type="EMBL" id="JZWV01000491">
    <property type="protein sequence ID" value="KJY31474.1"/>
    <property type="molecule type" value="Genomic_DNA"/>
</dbReference>
<organism evidence="2 3">
    <name type="scientific">Streptomyces katrae</name>
    <dbReference type="NCBI Taxonomy" id="68223"/>
    <lineage>
        <taxon>Bacteria</taxon>
        <taxon>Bacillati</taxon>
        <taxon>Actinomycetota</taxon>
        <taxon>Actinomycetes</taxon>
        <taxon>Kitasatosporales</taxon>
        <taxon>Streptomycetaceae</taxon>
        <taxon>Streptomyces</taxon>
    </lineage>
</organism>
<feature type="transmembrane region" description="Helical" evidence="1">
    <location>
        <begin position="92"/>
        <end position="112"/>
    </location>
</feature>
<dbReference type="Proteomes" id="UP000033551">
    <property type="component" value="Unassembled WGS sequence"/>
</dbReference>
<proteinExistence type="predicted"/>
<keyword evidence="1" id="KW-0812">Transmembrane</keyword>
<keyword evidence="3" id="KW-1185">Reference proteome</keyword>
<reference evidence="2 3" key="1">
    <citation type="submission" date="2015-02" db="EMBL/GenBank/DDBJ databases">
        <authorList>
            <person name="Ju K.-S."/>
            <person name="Doroghazi J.R."/>
            <person name="Metcalf W."/>
        </authorList>
    </citation>
    <scope>NUCLEOTIDE SEQUENCE [LARGE SCALE GENOMIC DNA]</scope>
    <source>
        <strain evidence="2 3">NRRL ISP-5550</strain>
    </source>
</reference>
<gene>
    <name evidence="2" type="ORF">VR44_18030</name>
</gene>
<keyword evidence="1" id="KW-0472">Membrane</keyword>
<feature type="transmembrane region" description="Helical" evidence="1">
    <location>
        <begin position="41"/>
        <end position="63"/>
    </location>
</feature>
<evidence type="ECO:0000256" key="1">
    <source>
        <dbReference type="SAM" id="Phobius"/>
    </source>
</evidence>